<dbReference type="PANTHER" id="PTHR42930:SF3">
    <property type="entry name" value="PHOSPHATE-SPECIFIC TRANSPORT SYSTEM ACCESSORY PROTEIN PHOU"/>
    <property type="match status" value="1"/>
</dbReference>
<keyword evidence="5 7" id="KW-0963">Cytoplasm</keyword>
<dbReference type="GO" id="GO:0045936">
    <property type="term" value="P:negative regulation of phosphate metabolic process"/>
    <property type="evidence" value="ECO:0007669"/>
    <property type="project" value="InterPro"/>
</dbReference>
<evidence type="ECO:0000256" key="5">
    <source>
        <dbReference type="ARBA" id="ARBA00022490"/>
    </source>
</evidence>
<protein>
    <recommendedName>
        <fullName evidence="7">Phosphate-specific transport system accessory protein PhoU</fullName>
    </recommendedName>
</protein>
<keyword evidence="4 7" id="KW-0813">Transport</keyword>
<dbReference type="AlphaFoldDB" id="A0A537LSP9"/>
<evidence type="ECO:0000313" key="10">
    <source>
        <dbReference type="Proteomes" id="UP000320393"/>
    </source>
</evidence>
<organism evidence="9 10">
    <name type="scientific">Candidatus Segetimicrobium genomatis</name>
    <dbReference type="NCBI Taxonomy" id="2569760"/>
    <lineage>
        <taxon>Bacteria</taxon>
        <taxon>Bacillati</taxon>
        <taxon>Candidatus Sysuimicrobiota</taxon>
        <taxon>Candidatus Sysuimicrobiia</taxon>
        <taxon>Candidatus Sysuimicrobiales</taxon>
        <taxon>Candidatus Segetimicrobiaceae</taxon>
        <taxon>Candidatus Segetimicrobium</taxon>
    </lineage>
</organism>
<reference evidence="9 10" key="1">
    <citation type="journal article" date="2019" name="Nat. Microbiol.">
        <title>Mediterranean grassland soil C-N compound turnover is dependent on rainfall and depth, and is mediated by genomically divergent microorganisms.</title>
        <authorList>
            <person name="Diamond S."/>
            <person name="Andeer P.F."/>
            <person name="Li Z."/>
            <person name="Crits-Christoph A."/>
            <person name="Burstein D."/>
            <person name="Anantharaman K."/>
            <person name="Lane K.R."/>
            <person name="Thomas B.C."/>
            <person name="Pan C."/>
            <person name="Northen T.R."/>
            <person name="Banfield J.F."/>
        </authorList>
    </citation>
    <scope>NUCLEOTIDE SEQUENCE [LARGE SCALE GENOMIC DNA]</scope>
    <source>
        <strain evidence="9">NP_5</strain>
    </source>
</reference>
<gene>
    <name evidence="9" type="primary">phoU</name>
    <name evidence="9" type="ORF">E6H02_07795</name>
</gene>
<comment type="caution">
    <text evidence="9">The sequence shown here is derived from an EMBL/GenBank/DDBJ whole genome shotgun (WGS) entry which is preliminary data.</text>
</comment>
<comment type="function">
    <text evidence="7">Plays a role in the regulation of phosphate uptake.</text>
</comment>
<evidence type="ECO:0000256" key="7">
    <source>
        <dbReference type="PIRNR" id="PIRNR003107"/>
    </source>
</evidence>
<dbReference type="GO" id="GO:0005737">
    <property type="term" value="C:cytoplasm"/>
    <property type="evidence" value="ECO:0007669"/>
    <property type="project" value="UniProtKB-SubCell"/>
</dbReference>
<dbReference type="Pfam" id="PF01895">
    <property type="entry name" value="PhoU"/>
    <property type="match status" value="2"/>
</dbReference>
<accession>A0A537LSP9</accession>
<comment type="subunit">
    <text evidence="3 7">Homodimer.</text>
</comment>
<dbReference type="Proteomes" id="UP000320393">
    <property type="component" value="Unassembled WGS sequence"/>
</dbReference>
<keyword evidence="6 7" id="KW-0592">Phosphate transport</keyword>
<name>A0A537LSP9_9BACT</name>
<evidence type="ECO:0000256" key="4">
    <source>
        <dbReference type="ARBA" id="ARBA00022448"/>
    </source>
</evidence>
<evidence type="ECO:0000256" key="3">
    <source>
        <dbReference type="ARBA" id="ARBA00011738"/>
    </source>
</evidence>
<feature type="domain" description="PhoU" evidence="8">
    <location>
        <begin position="121"/>
        <end position="206"/>
    </location>
</feature>
<dbReference type="FunFam" id="1.20.58.220:FF:000004">
    <property type="entry name" value="Phosphate-specific transport system accessory protein PhoU"/>
    <property type="match status" value="1"/>
</dbReference>
<dbReference type="PANTHER" id="PTHR42930">
    <property type="entry name" value="PHOSPHATE-SPECIFIC TRANSPORT SYSTEM ACCESSORY PROTEIN PHOU"/>
    <property type="match status" value="1"/>
</dbReference>
<evidence type="ECO:0000256" key="2">
    <source>
        <dbReference type="ARBA" id="ARBA00008107"/>
    </source>
</evidence>
<evidence type="ECO:0000256" key="1">
    <source>
        <dbReference type="ARBA" id="ARBA00004496"/>
    </source>
</evidence>
<dbReference type="InterPro" id="IPR026022">
    <property type="entry name" value="PhoU_dom"/>
</dbReference>
<dbReference type="GO" id="GO:0030643">
    <property type="term" value="P:intracellular phosphate ion homeostasis"/>
    <property type="evidence" value="ECO:0007669"/>
    <property type="project" value="InterPro"/>
</dbReference>
<dbReference type="InterPro" id="IPR038078">
    <property type="entry name" value="PhoU-like_sf"/>
</dbReference>
<feature type="domain" description="PhoU" evidence="8">
    <location>
        <begin position="18"/>
        <end position="105"/>
    </location>
</feature>
<dbReference type="NCBIfam" id="TIGR02135">
    <property type="entry name" value="phoU_full"/>
    <property type="match status" value="1"/>
</dbReference>
<dbReference type="SUPFAM" id="SSF109755">
    <property type="entry name" value="PhoU-like"/>
    <property type="match status" value="1"/>
</dbReference>
<dbReference type="PIRSF" id="PIRSF003107">
    <property type="entry name" value="PhoU"/>
    <property type="match status" value="1"/>
</dbReference>
<sequence>MTTRETFDRDLGRLQEDLLRMGGLVQAALRQSIEALGARSVTLADEVISGDNATDALHLELEERCLQLMATQQPMAKDLRMIAAVWAMSIDLERMGDHAEDIARITRRIAEQPLLKPLLDIPRMAGLVSEMLGEGLDAFVARDAARAERMAAKDDGVDHLYAQVFRELLTYMLEDPRNTQRATHLLMVAQALERMGDHATNIAERVIYMVTGTLKELNV</sequence>
<evidence type="ECO:0000256" key="6">
    <source>
        <dbReference type="ARBA" id="ARBA00022592"/>
    </source>
</evidence>
<dbReference type="Gene3D" id="1.20.58.220">
    <property type="entry name" value="Phosphate transport system protein phou homolog 2, domain 2"/>
    <property type="match status" value="1"/>
</dbReference>
<evidence type="ECO:0000259" key="8">
    <source>
        <dbReference type="Pfam" id="PF01895"/>
    </source>
</evidence>
<evidence type="ECO:0000313" key="9">
    <source>
        <dbReference type="EMBL" id="TMJ10677.1"/>
    </source>
</evidence>
<dbReference type="GO" id="GO:0006817">
    <property type="term" value="P:phosphate ion transport"/>
    <property type="evidence" value="ECO:0007669"/>
    <property type="project" value="UniProtKB-KW"/>
</dbReference>
<proteinExistence type="inferred from homology"/>
<dbReference type="InterPro" id="IPR028366">
    <property type="entry name" value="PhoU"/>
</dbReference>
<comment type="subcellular location">
    <subcellularLocation>
        <location evidence="1 7">Cytoplasm</location>
    </subcellularLocation>
</comment>
<comment type="similarity">
    <text evidence="2 7">Belongs to the PhoU family.</text>
</comment>
<dbReference type="EMBL" id="VBAM01000287">
    <property type="protein sequence ID" value="TMJ10677.1"/>
    <property type="molecule type" value="Genomic_DNA"/>
</dbReference>